<dbReference type="EMBL" id="CAUDKV010000001">
    <property type="protein sequence ID" value="CAJ0848788.1"/>
    <property type="molecule type" value="Genomic_DNA"/>
</dbReference>
<feature type="binding site" evidence="2">
    <location>
        <position position="354"/>
    </location>
    <ligand>
        <name>substrate</name>
    </ligand>
</feature>
<dbReference type="PANTHER" id="PTHR30270">
    <property type="entry name" value="THIAMINE-MONOPHOSPHATE KINASE"/>
    <property type="match status" value="1"/>
</dbReference>
<accession>A0AAD2APQ8</accession>
<dbReference type="GO" id="GO:0009030">
    <property type="term" value="F:thiamine-phosphate kinase activity"/>
    <property type="evidence" value="ECO:0007669"/>
    <property type="project" value="UniProtKB-UniRule"/>
</dbReference>
<evidence type="ECO:0000313" key="6">
    <source>
        <dbReference type="EMBL" id="CAJ0848788.1"/>
    </source>
</evidence>
<keyword evidence="2" id="KW-0460">Magnesium</keyword>
<feature type="binding site" evidence="2">
    <location>
        <position position="159"/>
    </location>
    <ligand>
        <name>Mg(2+)</name>
        <dbReference type="ChEBI" id="CHEBI:18420"/>
        <label>1</label>
    </ligand>
</feature>
<dbReference type="SUPFAM" id="SSF56042">
    <property type="entry name" value="PurM C-terminal domain-like"/>
    <property type="match status" value="1"/>
</dbReference>
<dbReference type="PIRSF" id="PIRSF005303">
    <property type="entry name" value="Thiam_monoph_kin"/>
    <property type="match status" value="1"/>
</dbReference>
<gene>
    <name evidence="2 5" type="primary">thiL</name>
    <name evidence="6" type="ORF">R77569_00101</name>
    <name evidence="5" type="ORF">R77591_02813</name>
</gene>
<evidence type="ECO:0000313" key="5">
    <source>
        <dbReference type="EMBL" id="CAJ0685959.1"/>
    </source>
</evidence>
<dbReference type="Proteomes" id="UP001190002">
    <property type="component" value="Unassembled WGS sequence"/>
</dbReference>
<feature type="domain" description="PurM-like C-terminal" evidence="4">
    <location>
        <begin position="187"/>
        <end position="340"/>
    </location>
</feature>
<feature type="binding site" evidence="2">
    <location>
        <position position="298"/>
    </location>
    <ligand>
        <name>substrate</name>
    </ligand>
</feature>
<name>A0AAD2APQ8_9RALS</name>
<sequence length="361" mass="37431">MRIRYNIAPPCHGTIGLAPFPSIAAAVPTSAVPANSADLSAELSEFGLIRRYFTRPARRATLGVGDDCALLGPRPGHELAISTDMLVAGRHFFADAQPRALGHKALAVNLSDLAAMGAEPRAFTLALALPEANPAWLGPFSEGLLALADAFHCELIGGDTTRGPLTLSLTVFGDVPADVALRRDAARPGDDLWLSGTVGDARLALGALRNEWPLTPEALAQVQPRMDMPTPRVALGLALRGVARAALDVSDGLLGDLGHILAQSRVGATIDVACVPRSATLSAQPAALQLQCTLAGGDDYELCFTAPADARSAVLAAGRQAGVAVTRIGRIEAEAGLRLVDAHGAPITFTHGSFDHFSSAS</sequence>
<dbReference type="Pfam" id="PF02769">
    <property type="entry name" value="AIRS_C"/>
    <property type="match status" value="1"/>
</dbReference>
<keyword evidence="2" id="KW-0067">ATP-binding</keyword>
<dbReference type="AlphaFoldDB" id="A0AAD2APQ8"/>
<evidence type="ECO:0000256" key="1">
    <source>
        <dbReference type="ARBA" id="ARBA00022977"/>
    </source>
</evidence>
<protein>
    <recommendedName>
        <fullName evidence="2">Thiamine-monophosphate kinase</fullName>
        <shortName evidence="2">TMP kinase</shortName>
        <shortName evidence="2">Thiamine-phosphate kinase</shortName>
        <ecNumber evidence="2">2.7.4.16</ecNumber>
    </recommendedName>
</protein>
<dbReference type="GO" id="GO:0000287">
    <property type="term" value="F:magnesium ion binding"/>
    <property type="evidence" value="ECO:0007669"/>
    <property type="project" value="UniProtKB-UniRule"/>
</dbReference>
<keyword evidence="2 5" id="KW-0808">Transferase</keyword>
<evidence type="ECO:0000259" key="3">
    <source>
        <dbReference type="Pfam" id="PF00586"/>
    </source>
</evidence>
<dbReference type="InterPro" id="IPR036921">
    <property type="entry name" value="PurM-like_N_sf"/>
</dbReference>
<dbReference type="PANTHER" id="PTHR30270:SF0">
    <property type="entry name" value="THIAMINE-MONOPHOSPHATE KINASE"/>
    <property type="match status" value="1"/>
</dbReference>
<feature type="binding site" evidence="2">
    <location>
        <position position="84"/>
    </location>
    <ligand>
        <name>Mg(2+)</name>
        <dbReference type="ChEBI" id="CHEBI:18420"/>
        <label>1</label>
    </ligand>
</feature>
<evidence type="ECO:0000256" key="2">
    <source>
        <dbReference type="HAMAP-Rule" id="MF_02128"/>
    </source>
</evidence>
<proteinExistence type="inferred from homology"/>
<feature type="domain" description="PurM-like N-terminal" evidence="3">
    <location>
        <begin position="65"/>
        <end position="174"/>
    </location>
</feature>
<comment type="function">
    <text evidence="2">Catalyzes the ATP-dependent phosphorylation of thiamine-monophosphate (TMP) to form thiamine-pyrophosphate (TPP), the active form of vitamin B1.</text>
</comment>
<keyword evidence="2" id="KW-0479">Metal-binding</keyword>
<feature type="binding site" evidence="2">
    <location>
        <position position="112"/>
    </location>
    <ligand>
        <name>Mg(2+)</name>
        <dbReference type="ChEBI" id="CHEBI:18420"/>
        <label>2</label>
    </ligand>
</feature>
<comment type="similarity">
    <text evidence="2">Belongs to the thiamine-monophosphate kinase family.</text>
</comment>
<keyword evidence="1 2" id="KW-0784">Thiamine biosynthesis</keyword>
<dbReference type="CDD" id="cd02194">
    <property type="entry name" value="ThiL"/>
    <property type="match status" value="1"/>
</dbReference>
<organism evidence="5 7">
    <name type="scientific">Ralstonia mannitolilytica</name>
    <dbReference type="NCBI Taxonomy" id="105219"/>
    <lineage>
        <taxon>Bacteria</taxon>
        <taxon>Pseudomonadati</taxon>
        <taxon>Pseudomonadota</taxon>
        <taxon>Betaproteobacteria</taxon>
        <taxon>Burkholderiales</taxon>
        <taxon>Burkholderiaceae</taxon>
        <taxon>Ralstonia</taxon>
    </lineage>
</organism>
<comment type="catalytic activity">
    <reaction evidence="2">
        <text>thiamine phosphate + ATP = thiamine diphosphate + ADP</text>
        <dbReference type="Rhea" id="RHEA:15913"/>
        <dbReference type="ChEBI" id="CHEBI:30616"/>
        <dbReference type="ChEBI" id="CHEBI:37575"/>
        <dbReference type="ChEBI" id="CHEBI:58937"/>
        <dbReference type="ChEBI" id="CHEBI:456216"/>
        <dbReference type="EC" id="2.7.4.16"/>
    </reaction>
</comment>
<keyword evidence="2" id="KW-0547">Nucleotide-binding</keyword>
<evidence type="ECO:0000313" key="7">
    <source>
        <dbReference type="Proteomes" id="UP001190002"/>
    </source>
</evidence>
<dbReference type="Gene3D" id="3.30.1330.10">
    <property type="entry name" value="PurM-like, N-terminal domain"/>
    <property type="match status" value="1"/>
</dbReference>
<feature type="binding site" evidence="2">
    <location>
        <position position="82"/>
    </location>
    <ligand>
        <name>Mg(2+)</name>
        <dbReference type="ChEBI" id="CHEBI:18420"/>
        <label>4</label>
    </ligand>
</feature>
<dbReference type="Gene3D" id="3.90.650.10">
    <property type="entry name" value="PurM-like C-terminal domain"/>
    <property type="match status" value="1"/>
</dbReference>
<dbReference type="GO" id="GO:0009228">
    <property type="term" value="P:thiamine biosynthetic process"/>
    <property type="evidence" value="ECO:0007669"/>
    <property type="project" value="UniProtKB-KW"/>
</dbReference>
<feature type="binding site" evidence="2">
    <location>
        <position position="112"/>
    </location>
    <ligand>
        <name>Mg(2+)</name>
        <dbReference type="ChEBI" id="CHEBI:18420"/>
        <label>4</label>
    </ligand>
</feature>
<dbReference type="SUPFAM" id="SSF55326">
    <property type="entry name" value="PurM N-terminal domain-like"/>
    <property type="match status" value="1"/>
</dbReference>
<dbReference type="GO" id="GO:0009229">
    <property type="term" value="P:thiamine diphosphate biosynthetic process"/>
    <property type="evidence" value="ECO:0007669"/>
    <property type="project" value="UniProtKB-UniRule"/>
</dbReference>
<evidence type="ECO:0000259" key="4">
    <source>
        <dbReference type="Pfam" id="PF02769"/>
    </source>
</evidence>
<comment type="caution">
    <text evidence="5">The sequence shown here is derived from an EMBL/GenBank/DDBJ whole genome shotgun (WGS) entry which is preliminary data.</text>
</comment>
<comment type="miscellaneous">
    <text evidence="2">Reaction mechanism of ThiL seems to utilize a direct, inline transfer of the gamma-phosphate of ATP to TMP rather than a phosphorylated enzyme intermediate.</text>
</comment>
<feature type="binding site" evidence="2">
    <location>
        <position position="248"/>
    </location>
    <ligand>
        <name>Mg(2+)</name>
        <dbReference type="ChEBI" id="CHEBI:18420"/>
        <label>3</label>
    </ligand>
</feature>
<dbReference type="InterPro" id="IPR006283">
    <property type="entry name" value="ThiL-like"/>
</dbReference>
<dbReference type="NCBIfam" id="TIGR01379">
    <property type="entry name" value="thiL"/>
    <property type="match status" value="1"/>
</dbReference>
<feature type="binding site" evidence="2">
    <location>
        <position position="67"/>
    </location>
    <ligand>
        <name>Mg(2+)</name>
        <dbReference type="ChEBI" id="CHEBI:18420"/>
        <label>3</label>
    </ligand>
</feature>
<dbReference type="InterPro" id="IPR010918">
    <property type="entry name" value="PurM-like_C_dom"/>
</dbReference>
<comment type="caution">
    <text evidence="2">Lacks conserved residue(s) required for the propagation of feature annotation.</text>
</comment>
<feature type="binding site" evidence="2">
    <location>
        <position position="84"/>
    </location>
    <ligand>
        <name>Mg(2+)</name>
        <dbReference type="ChEBI" id="CHEBI:18420"/>
        <label>2</label>
    </ligand>
</feature>
<dbReference type="InterPro" id="IPR036676">
    <property type="entry name" value="PurM-like_C_sf"/>
</dbReference>
<reference evidence="5 8" key="1">
    <citation type="submission" date="2023-07" db="EMBL/GenBank/DDBJ databases">
        <authorList>
            <person name="Peeters C."/>
        </authorList>
    </citation>
    <scope>NUCLEOTIDE SEQUENCE</scope>
    <source>
        <strain evidence="6 8">R-77569</strain>
        <strain evidence="5">R-77591</strain>
    </source>
</reference>
<feature type="binding site" evidence="2">
    <location>
        <position position="112"/>
    </location>
    <ligand>
        <name>Mg(2+)</name>
        <dbReference type="ChEBI" id="CHEBI:18420"/>
        <label>3</label>
    </ligand>
</feature>
<feature type="binding site" evidence="2">
    <location>
        <position position="83"/>
    </location>
    <ligand>
        <name>Mg(2+)</name>
        <dbReference type="ChEBI" id="CHEBI:18420"/>
        <label>1</label>
    </ligand>
</feature>
<feature type="binding site" evidence="2">
    <location>
        <position position="251"/>
    </location>
    <ligand>
        <name>Mg(2+)</name>
        <dbReference type="ChEBI" id="CHEBI:18420"/>
        <label>5</label>
    </ligand>
</feature>
<dbReference type="EC" id="2.7.4.16" evidence="2"/>
<feature type="binding site" evidence="2">
    <location>
        <position position="67"/>
    </location>
    <ligand>
        <name>Mg(2+)</name>
        <dbReference type="ChEBI" id="CHEBI:18420"/>
        <label>4</label>
    </ligand>
</feature>
<comment type="pathway">
    <text evidence="2">Cofactor biosynthesis; thiamine diphosphate biosynthesis; thiamine diphosphate from thiamine phosphate: step 1/1.</text>
</comment>
<keyword evidence="2 5" id="KW-0418">Kinase</keyword>
<dbReference type="Pfam" id="PF00586">
    <property type="entry name" value="AIRS"/>
    <property type="match status" value="1"/>
</dbReference>
<dbReference type="HAMAP" id="MF_02128">
    <property type="entry name" value="TMP_kinase"/>
    <property type="match status" value="1"/>
</dbReference>
<dbReference type="InterPro" id="IPR016188">
    <property type="entry name" value="PurM-like_N"/>
</dbReference>
<feature type="binding site" evidence="2">
    <location>
        <position position="91"/>
    </location>
    <ligand>
        <name>substrate</name>
    </ligand>
</feature>
<keyword evidence="8" id="KW-1185">Reference proteome</keyword>
<evidence type="ECO:0000313" key="8">
    <source>
        <dbReference type="Proteomes" id="UP001190452"/>
    </source>
</evidence>
<dbReference type="EMBL" id="CATVXE010000011">
    <property type="protein sequence ID" value="CAJ0685959.1"/>
    <property type="molecule type" value="Genomic_DNA"/>
</dbReference>
<dbReference type="GO" id="GO:0005524">
    <property type="term" value="F:ATP binding"/>
    <property type="evidence" value="ECO:0007669"/>
    <property type="project" value="UniProtKB-UniRule"/>
</dbReference>
<feature type="binding site" evidence="2">
    <location>
        <position position="250"/>
    </location>
    <ligand>
        <name>ATP</name>
        <dbReference type="ChEBI" id="CHEBI:30616"/>
    </ligand>
</feature>
<feature type="binding site" evidence="2">
    <location>
        <position position="183"/>
    </location>
    <ligand>
        <name>ATP</name>
        <dbReference type="ChEBI" id="CHEBI:30616"/>
    </ligand>
</feature>
<dbReference type="Proteomes" id="UP001190452">
    <property type="component" value="Unassembled WGS sequence"/>
</dbReference>
<feature type="binding site" evidence="2">
    <location>
        <begin position="158"/>
        <end position="159"/>
    </location>
    <ligand>
        <name>ATP</name>
        <dbReference type="ChEBI" id="CHEBI:30616"/>
    </ligand>
</feature>